<feature type="compositionally biased region" description="Low complexity" evidence="3">
    <location>
        <begin position="1651"/>
        <end position="1678"/>
    </location>
</feature>
<protein>
    <recommendedName>
        <fullName evidence="9">Ras GTPase-activating protein</fullName>
    </recommendedName>
</protein>
<gene>
    <name evidence="7" type="ORF">RRG08_057734</name>
</gene>
<evidence type="ECO:0000313" key="8">
    <source>
        <dbReference type="Proteomes" id="UP001283361"/>
    </source>
</evidence>
<feature type="region of interest" description="Disordered" evidence="3">
    <location>
        <begin position="1158"/>
        <end position="1177"/>
    </location>
</feature>
<evidence type="ECO:0000259" key="4">
    <source>
        <dbReference type="PROSITE" id="PS50003"/>
    </source>
</evidence>
<feature type="compositionally biased region" description="Polar residues" evidence="3">
    <location>
        <begin position="1735"/>
        <end position="1744"/>
    </location>
</feature>
<feature type="compositionally biased region" description="Basic and acidic residues" evidence="3">
    <location>
        <begin position="1167"/>
        <end position="1177"/>
    </location>
</feature>
<feature type="compositionally biased region" description="Polar residues" evidence="3">
    <location>
        <begin position="1781"/>
        <end position="1792"/>
    </location>
</feature>
<feature type="compositionally biased region" description="Low complexity" evidence="3">
    <location>
        <begin position="1090"/>
        <end position="1117"/>
    </location>
</feature>
<feature type="region of interest" description="Disordered" evidence="3">
    <location>
        <begin position="1055"/>
        <end position="1126"/>
    </location>
</feature>
<feature type="region of interest" description="Disordered" evidence="3">
    <location>
        <begin position="893"/>
        <end position="942"/>
    </location>
</feature>
<dbReference type="InterPro" id="IPR001849">
    <property type="entry name" value="PH_domain"/>
</dbReference>
<dbReference type="SUPFAM" id="SSF49562">
    <property type="entry name" value="C2 domain (Calcium/lipid-binding domain, CaLB)"/>
    <property type="match status" value="1"/>
</dbReference>
<sequence length="2006" mass="215666">MIITVSLAGKPCRDRFGSAVEYQLGVELRTLLCFTESPHSVHQGLPLCGIPFCFYFAFFPRLQLNGIETIGAKFLLARPCTEGSVVHRVSVDSCSSIAISTFSIDRSQLGGHDSWNSGQWPAAGKDIIVYSIVAPLRPEYVISQGRRRILLVDSLAQVTHFASGPAKRRFLFPRVILVGEALTPSNSLAGLTTRTELVRNIGPVCTRFVGISRSLFNARIRSSRSHESLLSTSTPPSMHSIDLSAPGVEVKPLHSSVLGQGHCFEVATPQGRKYISCTTSEERDKWLSSLRRTIRPNEEHCKRSDSSLKLWIVEAKNVPSKKSYFCEILLDRHLYAQTSVKTMTEMLFWGEHFEFKNLPAVETITINLYREPDKKKKNKDKSLLLVGYINMYLSEMKNRELIEKWITCNSGTVGKAGKEQKSDLPIIRVKSRRQTVEILPLDAYQSFIQYLTVDYRDLCRVLEPLLAVREKEDFATSLVHILQKQGKACVFLSDVVMEEISRLDDEHLTFRGNSIATKAMEAYMKLVGEKYLQDTLGEFIRNLIKSTDDCEVDPAKVGTPQLLSCQQKNLDMYSNMAWVKIINSFCYFPNELREVFASLRSHCEDRGKTDYSDNLISGCIFLRFLCPAILYPSLFNLTQEYPNERASRNLTLIAKTIQTLANFTQFGGKEEFMTFMNSFIEREAPNMKGFLHRISGGDVGNQFLEFDGCIDLGKELSVLHCLLVECKGKYPEQTAKPEYEKLSSILTSLTTALEDPTVGQKKPSSSSTANGNNTSGGGSKSNTSNNRRSQIYDNLMHIINTTSTTSTTTTTTTSNSSSSSSKPLDIGGRGVIPPSRIGYVIPTARASNNSSSNTQPPAMTTSSPTEVLIDMLRHCGEPAEELPALAERYRQLENERSRTGTPTTALSSSNASLNSIGRKGSDARVPTSSASSSSSTAVSGAPSVASLVNKLNNATATLTRTEERFGMKNSSRNVSLNAVPPAPQNQRTGTIGRVGRRRSSQEEGRGGEGDVTVKDSWSHVPGDNSKNNLSKDGPYHPHGDYIDLIPFMDDMAGQATLEGNSSGSQISIGPMSTAASSGYHSLGRSGSSHPPSQADSPSISIASSGSRHAPAGHSWTGHSGGGHQRELTRELARSPIIHYHPPQQPASQPLAFANPLFRHQQQQQHQDPGRHQNEEEMATHHRGMTLSHAHAVQRVSSDSSLSSTDEAENSAASGQGQPVAVSHRRGSNSKPSGGGGHGEGKAAQSSTVATLKKLSQLPTSSSEDSLDEGGGGGGGGGGSKPSSSPRQDAGGQVPSPQPRHHQYPQYGASQVDTTSMSSSAISGCSTFPRRHHRNNNSNSNSSSSSNTNSSNTGTLKNGKSGNSNKSASSPPLPPREAIAARTAWKPASAKVPGLDFPRQVSCPGPNTGIAGGQAGRNFQNRARLTTNKAGYVQQRASPRQASATADSAPNPTGSLSRTYKNSSGSGGGSGSGSKSSGKSPTSQRRMLTSSIVSSLSSSVDPSAANSTAPPGWQLAQRVKRGSNSSATESSSSGNNNNNSSSSNSEASSPQSLMRSSSAQQTTTSGSMQESSSAHSLGHSWGSLGPDDTPTTNTASPFPPHSDSSGSLSSLPRNHQQAKGRQHVPHSESSGSLTGRSGVIGHVEGDRGSIHSASSNTNVNSKNSNEQQQQQQQNHTNNNLDGTSMSSTQLDNEPGISGSQSRLPTVTDGSVGSSSSIPQPPSFLNSKYAVVHPNTAHASPSSPSLNAGGMPISSSSSSSSKPHSLELEILKRASTDSILSSVSAGGQAASPTGSGLGIPREDSSQSICSSTGSTGSGGNRRLSPQSTVHMGISSVQRKLQEQERTKLEYEQEVHVLRQQLLEAQGRLQSAEVRLLDHELETHRLMEEWRSRLAESQEQMRRQQQEKDGQMVNFMQRLQSIEEDLKREQAEMASAVEHKQQVIEAQEQRIRRLDQANARLMQALAELRGQAARGAGGGEDTAGAAGVLVDSGAIIGRQEVTGFKTSSC</sequence>
<feature type="compositionally biased region" description="Polar residues" evidence="3">
    <location>
        <begin position="1073"/>
        <end position="1089"/>
    </location>
</feature>
<dbReference type="InterPro" id="IPR008936">
    <property type="entry name" value="Rho_GTPase_activation_prot"/>
</dbReference>
<feature type="compositionally biased region" description="Polar residues" evidence="3">
    <location>
        <begin position="1416"/>
        <end position="1461"/>
    </location>
</feature>
<feature type="compositionally biased region" description="Low complexity" evidence="3">
    <location>
        <begin position="1521"/>
        <end position="1548"/>
    </location>
</feature>
<dbReference type="SUPFAM" id="SSF48350">
    <property type="entry name" value="GTPase activation domain, GAP"/>
    <property type="match status" value="1"/>
</dbReference>
<feature type="compositionally biased region" description="Polar residues" evidence="3">
    <location>
        <begin position="1679"/>
        <end position="1707"/>
    </location>
</feature>
<evidence type="ECO:0008006" key="9">
    <source>
        <dbReference type="Google" id="ProtNLM"/>
    </source>
</evidence>
<feature type="compositionally biased region" description="Low complexity" evidence="3">
    <location>
        <begin position="926"/>
        <end position="942"/>
    </location>
</feature>
<feature type="compositionally biased region" description="Low complexity" evidence="3">
    <location>
        <begin position="1803"/>
        <end position="1812"/>
    </location>
</feature>
<name>A0AAE0Y8M2_9GAST</name>
<keyword evidence="8" id="KW-1185">Reference proteome</keyword>
<evidence type="ECO:0000259" key="5">
    <source>
        <dbReference type="PROSITE" id="PS50004"/>
    </source>
</evidence>
<feature type="domain" description="PH" evidence="4">
    <location>
        <begin position="262"/>
        <end position="295"/>
    </location>
</feature>
<reference evidence="7" key="1">
    <citation type="journal article" date="2023" name="G3 (Bethesda)">
        <title>A reference genome for the long-term kleptoplast-retaining sea slug Elysia crispata morphotype clarki.</title>
        <authorList>
            <person name="Eastman K.E."/>
            <person name="Pendleton A.L."/>
            <person name="Shaikh M.A."/>
            <person name="Suttiyut T."/>
            <person name="Ogas R."/>
            <person name="Tomko P."/>
            <person name="Gavelis G."/>
            <person name="Widhalm J.R."/>
            <person name="Wisecaver J.H."/>
        </authorList>
    </citation>
    <scope>NUCLEOTIDE SEQUENCE</scope>
    <source>
        <strain evidence="7">ECLA1</strain>
    </source>
</reference>
<dbReference type="CDD" id="cd05136">
    <property type="entry name" value="RasGAP_DAB2IP"/>
    <property type="match status" value="1"/>
</dbReference>
<feature type="compositionally biased region" description="Low complexity" evidence="3">
    <location>
        <begin position="903"/>
        <end position="915"/>
    </location>
</feature>
<proteinExistence type="predicted"/>
<feature type="region of interest" description="Disordered" evidence="3">
    <location>
        <begin position="803"/>
        <end position="835"/>
    </location>
</feature>
<dbReference type="PANTHER" id="PTHR10194">
    <property type="entry name" value="RAS GTPASE-ACTIVATING PROTEINS"/>
    <property type="match status" value="1"/>
</dbReference>
<dbReference type="InterPro" id="IPR057606">
    <property type="entry name" value="SynGAP1-like_PH"/>
</dbReference>
<dbReference type="Gene3D" id="2.60.40.150">
    <property type="entry name" value="C2 domain"/>
    <property type="match status" value="1"/>
</dbReference>
<dbReference type="Pfam" id="PF00616">
    <property type="entry name" value="RasGAP"/>
    <property type="match status" value="2"/>
</dbReference>
<dbReference type="InterPro" id="IPR011993">
    <property type="entry name" value="PH-like_dom_sf"/>
</dbReference>
<accession>A0AAE0Y8M2</accession>
<dbReference type="Proteomes" id="UP001283361">
    <property type="component" value="Unassembled WGS sequence"/>
</dbReference>
<feature type="compositionally biased region" description="Polar residues" evidence="3">
    <location>
        <begin position="1057"/>
        <end position="1067"/>
    </location>
</feature>
<feature type="coiled-coil region" evidence="2">
    <location>
        <begin position="1831"/>
        <end position="1971"/>
    </location>
</feature>
<dbReference type="SMART" id="SM00239">
    <property type="entry name" value="C2"/>
    <property type="match status" value="1"/>
</dbReference>
<feature type="compositionally biased region" description="Low complexity" evidence="3">
    <location>
        <begin position="1601"/>
        <end position="1610"/>
    </location>
</feature>
<dbReference type="InterPro" id="IPR021887">
    <property type="entry name" value="DAB2P_C"/>
</dbReference>
<dbReference type="CDD" id="cd04013">
    <property type="entry name" value="C2_SynGAP_like"/>
    <property type="match status" value="1"/>
</dbReference>
<dbReference type="PROSITE" id="PS50003">
    <property type="entry name" value="PH_DOMAIN"/>
    <property type="match status" value="1"/>
</dbReference>
<dbReference type="Pfam" id="PF25321">
    <property type="entry name" value="PH_RASGAP"/>
    <property type="match status" value="1"/>
</dbReference>
<feature type="region of interest" description="Disordered" evidence="3">
    <location>
        <begin position="959"/>
        <end position="1035"/>
    </location>
</feature>
<dbReference type="InterPro" id="IPR039360">
    <property type="entry name" value="Ras_GTPase"/>
</dbReference>
<keyword evidence="1" id="KW-0343">GTPase activation</keyword>
<feature type="region of interest" description="Disordered" evidence="3">
    <location>
        <begin position="1733"/>
        <end position="1763"/>
    </location>
</feature>
<comment type="caution">
    <text evidence="7">The sequence shown here is derived from an EMBL/GenBank/DDBJ whole genome shotgun (WGS) entry which is preliminary data.</text>
</comment>
<evidence type="ECO:0000313" key="7">
    <source>
        <dbReference type="EMBL" id="KAK3736994.1"/>
    </source>
</evidence>
<dbReference type="PROSITE" id="PS50004">
    <property type="entry name" value="C2"/>
    <property type="match status" value="1"/>
</dbReference>
<feature type="compositionally biased region" description="Low complexity" evidence="3">
    <location>
        <begin position="1489"/>
        <end position="1506"/>
    </location>
</feature>
<feature type="compositionally biased region" description="Low complexity" evidence="3">
    <location>
        <begin position="803"/>
        <end position="821"/>
    </location>
</feature>
<feature type="compositionally biased region" description="Low complexity" evidence="3">
    <location>
        <begin position="1335"/>
        <end position="1369"/>
    </location>
</feature>
<dbReference type="InterPro" id="IPR000008">
    <property type="entry name" value="C2_dom"/>
</dbReference>
<evidence type="ECO:0000256" key="3">
    <source>
        <dbReference type="SAM" id="MobiDB-lite"/>
    </source>
</evidence>
<dbReference type="Gene3D" id="1.10.506.10">
    <property type="entry name" value="GTPase Activation - p120gap, domain 1"/>
    <property type="match status" value="2"/>
</dbReference>
<dbReference type="Pfam" id="PF12004">
    <property type="entry name" value="DAB2P_C"/>
    <property type="match status" value="1"/>
</dbReference>
<feature type="compositionally biased region" description="Polar residues" evidence="3">
    <location>
        <begin position="1307"/>
        <end position="1325"/>
    </location>
</feature>
<dbReference type="GO" id="GO:0005096">
    <property type="term" value="F:GTPase activator activity"/>
    <property type="evidence" value="ECO:0007669"/>
    <property type="project" value="UniProtKB-KW"/>
</dbReference>
<feature type="region of interest" description="Disordered" evidence="3">
    <location>
        <begin position="1191"/>
        <end position="1719"/>
    </location>
</feature>
<dbReference type="SMART" id="SM00323">
    <property type="entry name" value="RasGAP"/>
    <property type="match status" value="1"/>
</dbReference>
<feature type="region of interest" description="Disordered" evidence="3">
    <location>
        <begin position="753"/>
        <end position="787"/>
    </location>
</feature>
<organism evidence="7 8">
    <name type="scientific">Elysia crispata</name>
    <name type="common">lettuce slug</name>
    <dbReference type="NCBI Taxonomy" id="231223"/>
    <lineage>
        <taxon>Eukaryota</taxon>
        <taxon>Metazoa</taxon>
        <taxon>Spiralia</taxon>
        <taxon>Lophotrochozoa</taxon>
        <taxon>Mollusca</taxon>
        <taxon>Gastropoda</taxon>
        <taxon>Heterobranchia</taxon>
        <taxon>Euthyneura</taxon>
        <taxon>Panpulmonata</taxon>
        <taxon>Sacoglossa</taxon>
        <taxon>Placobranchoidea</taxon>
        <taxon>Plakobranchidae</taxon>
        <taxon>Elysia</taxon>
    </lineage>
</organism>
<feature type="domain" description="C2" evidence="5">
    <location>
        <begin position="286"/>
        <end position="406"/>
    </location>
</feature>
<feature type="compositionally biased region" description="Low complexity" evidence="3">
    <location>
        <begin position="1555"/>
        <end position="1568"/>
    </location>
</feature>
<dbReference type="EMBL" id="JAWDGP010006670">
    <property type="protein sequence ID" value="KAK3736994.1"/>
    <property type="molecule type" value="Genomic_DNA"/>
</dbReference>
<evidence type="ECO:0000259" key="6">
    <source>
        <dbReference type="PROSITE" id="PS50018"/>
    </source>
</evidence>
<feature type="compositionally biased region" description="Gly residues" evidence="3">
    <location>
        <begin position="1268"/>
        <end position="1279"/>
    </location>
</feature>
<dbReference type="InterPro" id="IPR035892">
    <property type="entry name" value="C2_domain_sf"/>
</dbReference>
<feature type="compositionally biased region" description="Basic and acidic residues" evidence="3">
    <location>
        <begin position="999"/>
        <end position="1017"/>
    </location>
</feature>
<feature type="compositionally biased region" description="Low complexity" evidence="3">
    <location>
        <begin position="764"/>
        <end position="773"/>
    </location>
</feature>
<feature type="region of interest" description="Disordered" evidence="3">
    <location>
        <begin position="1781"/>
        <end position="1827"/>
    </location>
</feature>
<dbReference type="SUPFAM" id="SSF50729">
    <property type="entry name" value="PH domain-like"/>
    <property type="match status" value="1"/>
</dbReference>
<feature type="domain" description="Ras-GAP" evidence="6">
    <location>
        <begin position="470"/>
        <end position="662"/>
    </location>
</feature>
<dbReference type="PROSITE" id="PS50018">
    <property type="entry name" value="RAS_GTPASE_ACTIV_2"/>
    <property type="match status" value="1"/>
</dbReference>
<dbReference type="InterPro" id="IPR001936">
    <property type="entry name" value="RasGAP_dom"/>
</dbReference>
<dbReference type="Gene3D" id="2.30.29.30">
    <property type="entry name" value="Pleckstrin-homology domain (PH domain)/Phosphotyrosine-binding domain (PTB)"/>
    <property type="match status" value="1"/>
</dbReference>
<keyword evidence="2" id="KW-0175">Coiled coil</keyword>
<dbReference type="PANTHER" id="PTHR10194:SF60">
    <property type="entry name" value="RAS GTPASE-ACTIVATING PROTEIN RASKOL"/>
    <property type="match status" value="1"/>
</dbReference>
<evidence type="ECO:0000256" key="1">
    <source>
        <dbReference type="ARBA" id="ARBA00022468"/>
    </source>
</evidence>
<evidence type="ECO:0000256" key="2">
    <source>
        <dbReference type="SAM" id="Coils"/>
    </source>
</evidence>